<protein>
    <submittedName>
        <fullName evidence="1">Uncharacterized protein</fullName>
    </submittedName>
</protein>
<gene>
    <name evidence="1" type="ORF">P879_11117</name>
</gene>
<reference evidence="1 2" key="1">
    <citation type="submission" date="2019-07" db="EMBL/GenBank/DDBJ databases">
        <title>Annotation for the trematode Paragonimus westermani.</title>
        <authorList>
            <person name="Choi Y.-J."/>
        </authorList>
    </citation>
    <scope>NUCLEOTIDE SEQUENCE [LARGE SCALE GENOMIC DNA]</scope>
    <source>
        <strain evidence="1">180907_Pwestermani</strain>
    </source>
</reference>
<proteinExistence type="predicted"/>
<accession>A0A8T0DCR1</accession>
<evidence type="ECO:0000313" key="2">
    <source>
        <dbReference type="Proteomes" id="UP000699462"/>
    </source>
</evidence>
<evidence type="ECO:0000313" key="1">
    <source>
        <dbReference type="EMBL" id="KAF8564724.1"/>
    </source>
</evidence>
<sequence>MQLERSNALWINLSTAELSLSTTAMFRSSLVPPVAMEPTTVLLCRFTARCLQLLKPSTCLLREYEKCVIVVSGTQQTFDDARTSPGYATILARFNPGLTTQTTPMADASDHAVFAVGPQQCWW</sequence>
<organism evidence="1 2">
    <name type="scientific">Paragonimus westermani</name>
    <dbReference type="NCBI Taxonomy" id="34504"/>
    <lineage>
        <taxon>Eukaryota</taxon>
        <taxon>Metazoa</taxon>
        <taxon>Spiralia</taxon>
        <taxon>Lophotrochozoa</taxon>
        <taxon>Platyhelminthes</taxon>
        <taxon>Trematoda</taxon>
        <taxon>Digenea</taxon>
        <taxon>Plagiorchiida</taxon>
        <taxon>Troglotremata</taxon>
        <taxon>Troglotrematidae</taxon>
        <taxon>Paragonimus</taxon>
    </lineage>
</organism>
<keyword evidence="2" id="KW-1185">Reference proteome</keyword>
<name>A0A8T0DCR1_9TREM</name>
<dbReference type="EMBL" id="JTDF01008004">
    <property type="protein sequence ID" value="KAF8564724.1"/>
    <property type="molecule type" value="Genomic_DNA"/>
</dbReference>
<dbReference type="Proteomes" id="UP000699462">
    <property type="component" value="Unassembled WGS sequence"/>
</dbReference>
<comment type="caution">
    <text evidence="1">The sequence shown here is derived from an EMBL/GenBank/DDBJ whole genome shotgun (WGS) entry which is preliminary data.</text>
</comment>
<dbReference type="AlphaFoldDB" id="A0A8T0DCR1"/>